<evidence type="ECO:0000256" key="5">
    <source>
        <dbReference type="SAM" id="MobiDB-lite"/>
    </source>
</evidence>
<dbReference type="SMART" id="SM00209">
    <property type="entry name" value="TSP1"/>
    <property type="match status" value="2"/>
</dbReference>
<keyword evidence="8" id="KW-1185">Reference proteome</keyword>
<dbReference type="PROSITE" id="PS51670">
    <property type="entry name" value="SHKT"/>
    <property type="match status" value="1"/>
</dbReference>
<dbReference type="GO" id="GO:0090729">
    <property type="term" value="F:toxin activity"/>
    <property type="evidence" value="ECO:0007669"/>
    <property type="project" value="UniProtKB-KW"/>
</dbReference>
<feature type="chain" id="PRO_5028116434" evidence="6">
    <location>
        <begin position="23"/>
        <end position="991"/>
    </location>
</feature>
<dbReference type="InterPro" id="IPR007934">
    <property type="entry name" value="AbfB_ABD"/>
</dbReference>
<organism evidence="8 9">
    <name type="scientific">Actinia tenebrosa</name>
    <name type="common">Australian red waratah sea anemone</name>
    <dbReference type="NCBI Taxonomy" id="6105"/>
    <lineage>
        <taxon>Eukaryota</taxon>
        <taxon>Metazoa</taxon>
        <taxon>Cnidaria</taxon>
        <taxon>Anthozoa</taxon>
        <taxon>Hexacorallia</taxon>
        <taxon>Actiniaria</taxon>
        <taxon>Actiniidae</taxon>
        <taxon>Actinia</taxon>
    </lineage>
</organism>
<dbReference type="InParanoid" id="A0A6P8IJJ3"/>
<evidence type="ECO:0000256" key="3">
    <source>
        <dbReference type="ARBA" id="ARBA00023157"/>
    </source>
</evidence>
<gene>
    <name evidence="9" type="primary">LOC116302026</name>
</gene>
<evidence type="ECO:0000256" key="6">
    <source>
        <dbReference type="SAM" id="SignalP"/>
    </source>
</evidence>
<dbReference type="KEGG" id="aten:116302026"/>
<evidence type="ECO:0000259" key="7">
    <source>
        <dbReference type="PROSITE" id="PS51670"/>
    </source>
</evidence>
<dbReference type="PROSITE" id="PS50092">
    <property type="entry name" value="TSP1"/>
    <property type="match status" value="2"/>
</dbReference>
<dbReference type="GeneID" id="116302026"/>
<name>A0A6P8IJJ3_ACTTE</name>
<dbReference type="Pfam" id="PF05270">
    <property type="entry name" value="AbfB"/>
    <property type="match status" value="1"/>
</dbReference>
<dbReference type="PANTHER" id="PTHR22906:SF21">
    <property type="entry name" value="SEMA DOMAIN-CONTAINING PROTEIN"/>
    <property type="match status" value="1"/>
</dbReference>
<dbReference type="InterPro" id="IPR003582">
    <property type="entry name" value="ShKT_dom"/>
</dbReference>
<feature type="region of interest" description="Disordered" evidence="5">
    <location>
        <begin position="433"/>
        <end position="454"/>
    </location>
</feature>
<dbReference type="GO" id="GO:0046373">
    <property type="term" value="P:L-arabinose metabolic process"/>
    <property type="evidence" value="ECO:0007669"/>
    <property type="project" value="InterPro"/>
</dbReference>
<dbReference type="AlphaFoldDB" id="A0A6P8IJJ3"/>
<evidence type="ECO:0000256" key="1">
    <source>
        <dbReference type="ARBA" id="ARBA00022656"/>
    </source>
</evidence>
<dbReference type="InterPro" id="IPR000884">
    <property type="entry name" value="TSP1_rpt"/>
</dbReference>
<feature type="region of interest" description="Disordered" evidence="5">
    <location>
        <begin position="874"/>
        <end position="894"/>
    </location>
</feature>
<evidence type="ECO:0000256" key="2">
    <source>
        <dbReference type="ARBA" id="ARBA00022737"/>
    </source>
</evidence>
<feature type="region of interest" description="Disordered" evidence="5">
    <location>
        <begin position="800"/>
        <end position="822"/>
    </location>
</feature>
<dbReference type="RefSeq" id="XP_031567071.1">
    <property type="nucleotide sequence ID" value="XM_031711211.1"/>
</dbReference>
<dbReference type="SUPFAM" id="SSF110221">
    <property type="entry name" value="AbfB domain"/>
    <property type="match status" value="1"/>
</dbReference>
<dbReference type="GO" id="GO:0046556">
    <property type="term" value="F:alpha-L-arabinofuranosidase activity"/>
    <property type="evidence" value="ECO:0007669"/>
    <property type="project" value="InterPro"/>
</dbReference>
<proteinExistence type="predicted"/>
<keyword evidence="3" id="KW-1015">Disulfide bond</keyword>
<accession>A0A6P8IJJ3</accession>
<evidence type="ECO:0000313" key="8">
    <source>
        <dbReference type="Proteomes" id="UP000515163"/>
    </source>
</evidence>
<dbReference type="Gene3D" id="1.10.10.1940">
    <property type="match status" value="1"/>
</dbReference>
<sequence length="991" mass="111673">MAILKAKESYCVLLLSLVFSLGQSTTNQGLKKPDKHCIHIVSINVPSDDSAQSTNNYAFKANVKEAFLSKNPGLFRIKHGGFLGIKETVAIESAKNPGYYLRHKNYKFHLQKAINSSFFAKDATFYLLKVQNDPPLYAFELYGHPSWFIMHNKKKHMLMLGHVRGSENEVMDSTFAFKKVRCLQKRRQGQVQKKTVVVGHGSLMEDQSDDDSSDMEHNEEYVNDKNAKTAPAFQTSINEVVMKSGEKDEPNTASVTVATAESGNVAKKEQDIIHEVEQAFNASRPQQNGRSLDVMEKDIERKVNDLASSLYEQDNKKAFTDETKTADVVIQDNDVDSTSTEPDTQTVDQDVVIKTEESASKSHVLPGRFVHSTQVQKTNKPTQFSKKELKTVSSYKFTKNDKASSNVVKGSPKLVNEHYDIIARASLAIPEGAKDKRQSRMMGSNGEPKADNNNQIINNQNQIKRLQTKIENTKQLFGSLGESVHIVNTSVARTDHQDNHPLHSTSLLNNDSNKLKPNATKPFHRYNPQQRLNGTLATNGRPVVYFSETCQNSLPNVCEVWAQKRYCLTFNELMKRYCRKSCGLCDPIVTTGFSPCDKSCGGGIRLRMIKVNNRQVLQRRACNTHECPINGGYTPFSDFSECSATCGRGLRYKHRTCTQPPPQFGGKDCTRLGSPIKTVECHVAKCEVNNEKKLSKETKESHSLKQANDDYEHMPEYHVEKLSNGGYTVKIDTPKKLNSGIIKHISGNLYQYVDRHGKKKIVRLKGRHGKSFHDHHVYHKGKPVAKLKCGDSKFPKYHRVESNFPPTRSGLDNQNRELEDDDPYKMYEDGKIMYDKYGIPSGTTDEVVKSSASPYKIILHKNKNHELVVREECLESDSSVNPDDGDDENKDFQKPTQGFYGYNFDDPTHSYGSSNLIAQNTLGNEVRQAMGSIGRAIDYDTDAIATSSLMQKEVPKLTLSEELVAENEEALKERRYEENMARKSTDNYAFS</sequence>
<evidence type="ECO:0000256" key="4">
    <source>
        <dbReference type="PROSITE-ProRule" id="PRU01005"/>
    </source>
</evidence>
<dbReference type="InterPro" id="IPR036195">
    <property type="entry name" value="AbfB_ABD_sf"/>
</dbReference>
<reference evidence="9" key="1">
    <citation type="submission" date="2025-08" db="UniProtKB">
        <authorList>
            <consortium name="RefSeq"/>
        </authorList>
    </citation>
    <scope>IDENTIFICATION</scope>
    <source>
        <tissue evidence="9">Tentacle</tissue>
    </source>
</reference>
<keyword evidence="2" id="KW-0677">Repeat</keyword>
<dbReference type="InterPro" id="IPR052065">
    <property type="entry name" value="Compl_asym_regulator"/>
</dbReference>
<dbReference type="SMART" id="SM00254">
    <property type="entry name" value="ShKT"/>
    <property type="match status" value="1"/>
</dbReference>
<dbReference type="Pfam" id="PF01549">
    <property type="entry name" value="ShK"/>
    <property type="match status" value="1"/>
</dbReference>
<feature type="domain" description="ShKT" evidence="7">
    <location>
        <begin position="550"/>
        <end position="585"/>
    </location>
</feature>
<dbReference type="Pfam" id="PF00090">
    <property type="entry name" value="TSP_1"/>
    <property type="match status" value="2"/>
</dbReference>
<dbReference type="SUPFAM" id="SSF82895">
    <property type="entry name" value="TSP-1 type 1 repeat"/>
    <property type="match status" value="2"/>
</dbReference>
<keyword evidence="6" id="KW-0732">Signal</keyword>
<dbReference type="Gene3D" id="2.80.10.50">
    <property type="match status" value="1"/>
</dbReference>
<dbReference type="Proteomes" id="UP000515163">
    <property type="component" value="Unplaced"/>
</dbReference>
<protein>
    <submittedName>
        <fullName evidence="9">Uncharacterized protein LOC116302026 isoform X1</fullName>
    </submittedName>
</protein>
<feature type="signal peptide" evidence="6">
    <location>
        <begin position="1"/>
        <end position="22"/>
    </location>
</feature>
<keyword evidence="1" id="KW-0800">Toxin</keyword>
<dbReference type="PANTHER" id="PTHR22906">
    <property type="entry name" value="PROPERDIN"/>
    <property type="match status" value="1"/>
</dbReference>
<dbReference type="Gene3D" id="2.20.100.10">
    <property type="entry name" value="Thrombospondin type-1 (TSP1) repeat"/>
    <property type="match status" value="1"/>
</dbReference>
<dbReference type="OrthoDB" id="5968713at2759"/>
<comment type="caution">
    <text evidence="4">Lacks conserved residue(s) required for the propagation of feature annotation.</text>
</comment>
<dbReference type="FunFam" id="2.20.100.10:FF:000001">
    <property type="entry name" value="semaphorin-5A isoform X1"/>
    <property type="match status" value="1"/>
</dbReference>
<feature type="compositionally biased region" description="Polar residues" evidence="5">
    <location>
        <begin position="804"/>
        <end position="813"/>
    </location>
</feature>
<dbReference type="InterPro" id="IPR036383">
    <property type="entry name" value="TSP1_rpt_sf"/>
</dbReference>
<evidence type="ECO:0000313" key="9">
    <source>
        <dbReference type="RefSeq" id="XP_031567071.1"/>
    </source>
</evidence>